<gene>
    <name evidence="9" type="primary">phnE</name>
    <name evidence="9" type="ORF">CFK40_07065</name>
</gene>
<dbReference type="PANTHER" id="PTHR30043:SF1">
    <property type="entry name" value="ABC TRANSPORT SYSTEM PERMEASE PROTEIN P69"/>
    <property type="match status" value="1"/>
</dbReference>
<dbReference type="NCBIfam" id="TIGR01097">
    <property type="entry name" value="PhnE"/>
    <property type="match status" value="1"/>
</dbReference>
<evidence type="ECO:0000256" key="1">
    <source>
        <dbReference type="ARBA" id="ARBA00004651"/>
    </source>
</evidence>
<evidence type="ECO:0000256" key="3">
    <source>
        <dbReference type="ARBA" id="ARBA00022475"/>
    </source>
</evidence>
<protein>
    <submittedName>
        <fullName evidence="9">Phosphonate ABC transporter, permease protein PhnE</fullName>
    </submittedName>
</protein>
<evidence type="ECO:0000313" key="10">
    <source>
        <dbReference type="Proteomes" id="UP000204391"/>
    </source>
</evidence>
<evidence type="ECO:0000259" key="8">
    <source>
        <dbReference type="PROSITE" id="PS50928"/>
    </source>
</evidence>
<dbReference type="EMBL" id="CP022437">
    <property type="protein sequence ID" value="ASN04790.1"/>
    <property type="molecule type" value="Genomic_DNA"/>
</dbReference>
<keyword evidence="4 7" id="KW-0812">Transmembrane</keyword>
<feature type="transmembrane region" description="Helical" evidence="7">
    <location>
        <begin position="61"/>
        <end position="87"/>
    </location>
</feature>
<evidence type="ECO:0000256" key="4">
    <source>
        <dbReference type="ARBA" id="ARBA00022692"/>
    </source>
</evidence>
<keyword evidence="3" id="KW-1003">Cell membrane</keyword>
<evidence type="ECO:0000256" key="6">
    <source>
        <dbReference type="ARBA" id="ARBA00023136"/>
    </source>
</evidence>
<dbReference type="InterPro" id="IPR005769">
    <property type="entry name" value="PhnE/PtxC"/>
</dbReference>
<feature type="domain" description="ABC transmembrane type-1" evidence="8">
    <location>
        <begin position="60"/>
        <end position="243"/>
    </location>
</feature>
<keyword evidence="5 7" id="KW-1133">Transmembrane helix</keyword>
<feature type="transmembrane region" description="Helical" evidence="7">
    <location>
        <begin position="116"/>
        <end position="135"/>
    </location>
</feature>
<organism evidence="9 10">
    <name type="scientific">Virgibacillus necropolis</name>
    <dbReference type="NCBI Taxonomy" id="163877"/>
    <lineage>
        <taxon>Bacteria</taxon>
        <taxon>Bacillati</taxon>
        <taxon>Bacillota</taxon>
        <taxon>Bacilli</taxon>
        <taxon>Bacillales</taxon>
        <taxon>Bacillaceae</taxon>
        <taxon>Virgibacillus</taxon>
    </lineage>
</organism>
<evidence type="ECO:0000256" key="7">
    <source>
        <dbReference type="RuleBase" id="RU363032"/>
    </source>
</evidence>
<dbReference type="PROSITE" id="PS50928">
    <property type="entry name" value="ABC_TM1"/>
    <property type="match status" value="1"/>
</dbReference>
<keyword evidence="2 7" id="KW-0813">Transport</keyword>
<dbReference type="SUPFAM" id="SSF161098">
    <property type="entry name" value="MetI-like"/>
    <property type="match status" value="1"/>
</dbReference>
<dbReference type="KEGG" id="vne:CFK40_07065"/>
<dbReference type="OrthoDB" id="8557224at2"/>
<comment type="subcellular location">
    <subcellularLocation>
        <location evidence="1 7">Cell membrane</location>
        <topology evidence="1 7">Multi-pass membrane protein</topology>
    </subcellularLocation>
</comment>
<accession>A0A221MB20</accession>
<sequence>MWFKRRSIFTVILLTLLLFFSMRLTEFDLSKFKDFRNMIHFLSQWFPMDTSNLSGILQDSLLTFAMAFLGSFLGLLIALPISFIAAWNTAPSKFLYHITRFVLSFVRSIPEIVFGLVLLTTLGLGPFPAVLAIMLHNIGVLGKLIGELIEASDPGPQEAMKAVGGKKWFANLFSILPQIWPNVLSNYFYRFEVAVRTSLILGFIGGGGIGQRLFNDFKTFQYSSVSLDVFIIMIMVIAIDLFGSYVRKKVI</sequence>
<dbReference type="AlphaFoldDB" id="A0A221MB20"/>
<evidence type="ECO:0000256" key="5">
    <source>
        <dbReference type="ARBA" id="ARBA00022989"/>
    </source>
</evidence>
<dbReference type="Proteomes" id="UP000204391">
    <property type="component" value="Chromosome"/>
</dbReference>
<name>A0A221MB20_9BACI</name>
<evidence type="ECO:0000313" key="9">
    <source>
        <dbReference type="EMBL" id="ASN04790.1"/>
    </source>
</evidence>
<dbReference type="Pfam" id="PF00528">
    <property type="entry name" value="BPD_transp_1"/>
    <property type="match status" value="1"/>
</dbReference>
<proteinExistence type="inferred from homology"/>
<feature type="transmembrane region" description="Helical" evidence="7">
    <location>
        <begin position="220"/>
        <end position="242"/>
    </location>
</feature>
<dbReference type="GO" id="GO:0015416">
    <property type="term" value="F:ABC-type phosphonate transporter activity"/>
    <property type="evidence" value="ECO:0007669"/>
    <property type="project" value="InterPro"/>
</dbReference>
<comment type="similarity">
    <text evidence="7">Belongs to the binding-protein-dependent transport system permease family.</text>
</comment>
<keyword evidence="10" id="KW-1185">Reference proteome</keyword>
<dbReference type="GO" id="GO:0005886">
    <property type="term" value="C:plasma membrane"/>
    <property type="evidence" value="ECO:0007669"/>
    <property type="project" value="UniProtKB-SubCell"/>
</dbReference>
<dbReference type="CDD" id="cd06261">
    <property type="entry name" value="TM_PBP2"/>
    <property type="match status" value="1"/>
</dbReference>
<evidence type="ECO:0000256" key="2">
    <source>
        <dbReference type="ARBA" id="ARBA00022448"/>
    </source>
</evidence>
<dbReference type="InterPro" id="IPR000515">
    <property type="entry name" value="MetI-like"/>
</dbReference>
<reference evidence="9 10" key="1">
    <citation type="journal article" date="2003" name="Int. J. Syst. Evol. Microbiol.">
        <title>Virgibacillus carmonensis sp. nov., Virgibacillus necropolis sp. nov. and Virgibacillus picturae sp. nov., three novel species isolated from deteriorated mural paintings, transfer of the species of the genus salibacillus to Virgibacillus, as Virgibacillus marismortui comb. nov. and Virgibacillus salexigens comb. nov., and emended description of the genus Virgibacillus.</title>
        <authorList>
            <person name="Heyrman J."/>
            <person name="Logan N.A."/>
            <person name="Busse H.J."/>
            <person name="Balcaen A."/>
            <person name="Lebbe L."/>
            <person name="Rodriguez-Diaz M."/>
            <person name="Swings J."/>
            <person name="De Vos P."/>
        </authorList>
    </citation>
    <scope>NUCLEOTIDE SEQUENCE [LARGE SCALE GENOMIC DNA]</scope>
    <source>
        <strain evidence="9 10">LMG 19488</strain>
    </source>
</reference>
<feature type="transmembrane region" description="Helical" evidence="7">
    <location>
        <begin position="193"/>
        <end position="214"/>
    </location>
</feature>
<dbReference type="InterPro" id="IPR035906">
    <property type="entry name" value="MetI-like_sf"/>
</dbReference>
<keyword evidence="6 7" id="KW-0472">Membrane</keyword>
<dbReference type="Gene3D" id="1.10.3720.10">
    <property type="entry name" value="MetI-like"/>
    <property type="match status" value="1"/>
</dbReference>
<dbReference type="PANTHER" id="PTHR30043">
    <property type="entry name" value="PHOSPHONATES TRANSPORT SYSTEM PERMEASE PROTEIN"/>
    <property type="match status" value="1"/>
</dbReference>